<name>A0A9W6B1L3_9LACO</name>
<evidence type="ECO:0000256" key="1">
    <source>
        <dbReference type="SAM" id="MobiDB-lite"/>
    </source>
</evidence>
<feature type="region of interest" description="Disordered" evidence="1">
    <location>
        <begin position="1"/>
        <end position="43"/>
    </location>
</feature>
<dbReference type="AlphaFoldDB" id="A0A9W6B1L3"/>
<evidence type="ECO:0000313" key="2">
    <source>
        <dbReference type="EMBL" id="GLB47111.1"/>
    </source>
</evidence>
<dbReference type="RefSeq" id="WP_286136569.1">
    <property type="nucleotide sequence ID" value="NZ_BRPL01000002.1"/>
</dbReference>
<accession>A0A9W6B1L3</accession>
<reference evidence="2" key="2">
    <citation type="journal article" date="2023" name="PLoS ONE">
        <title>Philodulcilactobacillus myokoensis gen. nov., sp. nov., a fructophilic, acidophilic, and agar-phobic lactic acid bacterium isolated from fermented vegetable extracts.</title>
        <authorList>
            <person name="Kouya T."/>
            <person name="Ishiyama Y."/>
            <person name="Ohashi S."/>
            <person name="Kumakubo R."/>
            <person name="Yamazaki T."/>
            <person name="Otaki T."/>
        </authorList>
    </citation>
    <scope>NUCLEOTIDE SEQUENCE</scope>
    <source>
        <strain evidence="2">WR16-4</strain>
    </source>
</reference>
<organism evidence="2 3">
    <name type="scientific">Philodulcilactobacillus myokoensis</name>
    <dbReference type="NCBI Taxonomy" id="2929573"/>
    <lineage>
        <taxon>Bacteria</taxon>
        <taxon>Bacillati</taxon>
        <taxon>Bacillota</taxon>
        <taxon>Bacilli</taxon>
        <taxon>Lactobacillales</taxon>
        <taxon>Lactobacillaceae</taxon>
        <taxon>Philodulcilactobacillus</taxon>
    </lineage>
</organism>
<evidence type="ECO:0000313" key="3">
    <source>
        <dbReference type="Proteomes" id="UP001144204"/>
    </source>
</evidence>
<sequence>MKYTKRHRVNRKQQQSRRDATWKKFKDQQNELNADRRGVKNKY</sequence>
<keyword evidence="3" id="KW-1185">Reference proteome</keyword>
<feature type="compositionally biased region" description="Basic and acidic residues" evidence="1">
    <location>
        <begin position="16"/>
        <end position="43"/>
    </location>
</feature>
<dbReference type="Proteomes" id="UP001144204">
    <property type="component" value="Unassembled WGS sequence"/>
</dbReference>
<gene>
    <name evidence="2" type="ORF">WR164_10900</name>
</gene>
<comment type="caution">
    <text evidence="2">The sequence shown here is derived from an EMBL/GenBank/DDBJ whole genome shotgun (WGS) entry which is preliminary data.</text>
</comment>
<proteinExistence type="predicted"/>
<dbReference type="EMBL" id="BRPL01000002">
    <property type="protein sequence ID" value="GLB47111.1"/>
    <property type="molecule type" value="Genomic_DNA"/>
</dbReference>
<reference evidence="2" key="1">
    <citation type="submission" date="2022-07" db="EMBL/GenBank/DDBJ databases">
        <authorList>
            <person name="Kouya T."/>
            <person name="Ishiyama Y."/>
        </authorList>
    </citation>
    <scope>NUCLEOTIDE SEQUENCE</scope>
    <source>
        <strain evidence="2">WR16-4</strain>
    </source>
</reference>
<protein>
    <submittedName>
        <fullName evidence="2">Uncharacterized protein</fullName>
    </submittedName>
</protein>
<feature type="compositionally biased region" description="Basic residues" evidence="1">
    <location>
        <begin position="1"/>
        <end position="15"/>
    </location>
</feature>